<dbReference type="Proteomes" id="UP000011729">
    <property type="component" value="Chromosome"/>
</dbReference>
<evidence type="ECO:0000313" key="1">
    <source>
        <dbReference type="EMBL" id="AGF73994.1"/>
    </source>
</evidence>
<dbReference type="PATRIC" id="fig|1094489.3.peg.122"/>
<sequence>MDEKLKDLIKRIKYANTHLKTSIETETMSEFKPSLPITSENVIKISREFEKWQVKKRFLQKRENFAVKIFHFNNKINNNIRNETFNFNYLPKDEEQLKIFEKYLNKLNNNIKTEDGKIVLSDNFTQIKDSIIRDMLKRRYISEKDTFSKYDTLDKLVQKSFSKIASLHRSILELKSEDNLIPEHYFPEFKLKYHRKFIDTAKNMRFNKLAEWIKEMGPYMSYYLYIKQFEIGDFYTDFLEGLDDSEIINNIARKLSCVSEPSRDKDFSIKEYDEEIKKFVKTLHDQ</sequence>
<dbReference type="AlphaFoldDB" id="M1N279"/>
<gene>
    <name evidence="1" type="ordered locus">BAnh1_01010</name>
</gene>
<dbReference type="EMBL" id="CP003123">
    <property type="protein sequence ID" value="AGF73994.1"/>
    <property type="molecule type" value="Genomic_DNA"/>
</dbReference>
<name>M1N279_BARAA</name>
<protein>
    <submittedName>
        <fullName evidence="1">Uncharacterized protein</fullName>
    </submittedName>
</protein>
<evidence type="ECO:0000313" key="2">
    <source>
        <dbReference type="Proteomes" id="UP000011729"/>
    </source>
</evidence>
<dbReference type="RefSeq" id="WP_015397503.1">
    <property type="nucleotide sequence ID" value="NC_020300.1"/>
</dbReference>
<reference evidence="1 2" key="1">
    <citation type="journal article" date="2013" name="PLoS Genet.">
        <title>A gene transfer agent and a dynamic repertoire of secretion systems hold the keys to the explosive radiation of the emerging pathogen Bartonella.</title>
        <authorList>
            <person name="Guy L."/>
            <person name="Nystedt B."/>
            <person name="Toft C."/>
            <person name="Zaremba-Niedzwiedzka K."/>
            <person name="Berglund E.C."/>
            <person name="Granberg F."/>
            <person name="Naslund K."/>
            <person name="Eriksson A.S."/>
            <person name="Andersson S.G."/>
        </authorList>
    </citation>
    <scope>NUCLEOTIDE SEQUENCE [LARGE SCALE GENOMIC DNA]</scope>
    <source>
        <strain evidence="1 2">Aust/NH1</strain>
    </source>
</reference>
<organism evidence="1 2">
    <name type="scientific">Bartonella australis (strain Aust/NH1)</name>
    <dbReference type="NCBI Taxonomy" id="1094489"/>
    <lineage>
        <taxon>Bacteria</taxon>
        <taxon>Pseudomonadati</taxon>
        <taxon>Pseudomonadota</taxon>
        <taxon>Alphaproteobacteria</taxon>
        <taxon>Hyphomicrobiales</taxon>
        <taxon>Bartonellaceae</taxon>
        <taxon>Bartonella</taxon>
    </lineage>
</organism>
<keyword evidence="2" id="KW-1185">Reference proteome</keyword>
<dbReference type="OrthoDB" id="10010530at2"/>
<proteinExistence type="predicted"/>
<accession>M1N279</accession>
<dbReference type="KEGG" id="baus:BAnh1_01010"/>
<dbReference type="HOGENOM" id="CLU_972035_0_0_5"/>